<reference evidence="3" key="1">
    <citation type="submission" date="2025-08" db="UniProtKB">
        <authorList>
            <consortium name="RefSeq"/>
        </authorList>
    </citation>
    <scope>IDENTIFICATION</scope>
</reference>
<feature type="region of interest" description="Disordered" evidence="1">
    <location>
        <begin position="66"/>
        <end position="86"/>
    </location>
</feature>
<organism evidence="2 3">
    <name type="scientific">Trichoplusia ni</name>
    <name type="common">Cabbage looper</name>
    <dbReference type="NCBI Taxonomy" id="7111"/>
    <lineage>
        <taxon>Eukaryota</taxon>
        <taxon>Metazoa</taxon>
        <taxon>Ecdysozoa</taxon>
        <taxon>Arthropoda</taxon>
        <taxon>Hexapoda</taxon>
        <taxon>Insecta</taxon>
        <taxon>Pterygota</taxon>
        <taxon>Neoptera</taxon>
        <taxon>Endopterygota</taxon>
        <taxon>Lepidoptera</taxon>
        <taxon>Glossata</taxon>
        <taxon>Ditrysia</taxon>
        <taxon>Noctuoidea</taxon>
        <taxon>Noctuidae</taxon>
        <taxon>Plusiinae</taxon>
        <taxon>Trichoplusia</taxon>
    </lineage>
</organism>
<dbReference type="AlphaFoldDB" id="A0A7E5WBM7"/>
<evidence type="ECO:0000313" key="2">
    <source>
        <dbReference type="Proteomes" id="UP000322000"/>
    </source>
</evidence>
<sequence>MSRLLWSVSKLVNDPSTALFNEIRQRIFRKNEDGTSIEGESPDLAIANNDFNMLQLLDRTLPSTSHKFREEENEPRSRHVQVGSGTLHHRQVSIQCRRSVHGMLHKSTSIQQIRRSDRGTGGSRTVIKIDASTMPKKLKVCKQHLEVISALQNWPTEEKSKSEIEIKVSKIEQIKSALYRFVHSLKIEKIQCIPPYRSPEKEEIKLYRCPSISLESQKKTRRRRSRTRKLDKPTTLKGVAQT</sequence>
<name>A0A7E5WBM7_TRINI</name>
<dbReference type="OrthoDB" id="7469714at2759"/>
<accession>A0A7E5WBM7</accession>
<evidence type="ECO:0000256" key="1">
    <source>
        <dbReference type="SAM" id="MobiDB-lite"/>
    </source>
</evidence>
<keyword evidence="2" id="KW-1185">Reference proteome</keyword>
<dbReference type="KEGG" id="tnl:113501040"/>
<protein>
    <submittedName>
        <fullName evidence="3">Uncharacterized protein LOC113501040</fullName>
    </submittedName>
</protein>
<dbReference type="InParanoid" id="A0A7E5WBM7"/>
<evidence type="ECO:0000313" key="3">
    <source>
        <dbReference type="RefSeq" id="XP_026737822.1"/>
    </source>
</evidence>
<feature type="region of interest" description="Disordered" evidence="1">
    <location>
        <begin position="215"/>
        <end position="242"/>
    </location>
</feature>
<feature type="compositionally biased region" description="Basic and acidic residues" evidence="1">
    <location>
        <begin position="67"/>
        <end position="77"/>
    </location>
</feature>
<dbReference type="RefSeq" id="XP_026737822.1">
    <property type="nucleotide sequence ID" value="XM_026882021.1"/>
</dbReference>
<dbReference type="Proteomes" id="UP000322000">
    <property type="component" value="Chromosome 2"/>
</dbReference>
<dbReference type="GeneID" id="113501040"/>
<gene>
    <name evidence="3" type="primary">LOC113501040</name>
</gene>
<proteinExistence type="predicted"/>